<proteinExistence type="predicted"/>
<evidence type="ECO:0000256" key="5">
    <source>
        <dbReference type="ARBA" id="ARBA00023237"/>
    </source>
</evidence>
<dbReference type="GO" id="GO:0015288">
    <property type="term" value="F:porin activity"/>
    <property type="evidence" value="ECO:0007669"/>
    <property type="project" value="TreeGrafter"/>
</dbReference>
<evidence type="ECO:0000313" key="6">
    <source>
        <dbReference type="EMBL" id="PSL44337.1"/>
    </source>
</evidence>
<evidence type="ECO:0000256" key="4">
    <source>
        <dbReference type="ARBA" id="ARBA00023136"/>
    </source>
</evidence>
<gene>
    <name evidence="6" type="ORF">CLV51_106203</name>
</gene>
<dbReference type="Gene3D" id="1.20.1600.10">
    <property type="entry name" value="Outer membrane efflux proteins (OEP)"/>
    <property type="match status" value="1"/>
</dbReference>
<keyword evidence="5" id="KW-0998">Cell outer membrane</keyword>
<dbReference type="GO" id="GO:1990281">
    <property type="term" value="C:efflux pump complex"/>
    <property type="evidence" value="ECO:0007669"/>
    <property type="project" value="TreeGrafter"/>
</dbReference>
<evidence type="ECO:0000256" key="2">
    <source>
        <dbReference type="ARBA" id="ARBA00022452"/>
    </source>
</evidence>
<evidence type="ECO:0000256" key="3">
    <source>
        <dbReference type="ARBA" id="ARBA00022692"/>
    </source>
</evidence>
<comment type="subcellular location">
    <subcellularLocation>
        <location evidence="1">Cell outer membrane</location>
    </subcellularLocation>
</comment>
<keyword evidence="7" id="KW-1185">Reference proteome</keyword>
<dbReference type="InterPro" id="IPR051906">
    <property type="entry name" value="TolC-like"/>
</dbReference>
<evidence type="ECO:0000313" key="7">
    <source>
        <dbReference type="Proteomes" id="UP000240971"/>
    </source>
</evidence>
<dbReference type="AlphaFoldDB" id="A0A2P8HDQ2"/>
<accession>A0A2P8HDQ2</accession>
<dbReference type="EMBL" id="PYAW01000006">
    <property type="protein sequence ID" value="PSL44337.1"/>
    <property type="molecule type" value="Genomic_DNA"/>
</dbReference>
<reference evidence="6 7" key="1">
    <citation type="submission" date="2018-03" db="EMBL/GenBank/DDBJ databases">
        <title>Genomic Encyclopedia of Archaeal and Bacterial Type Strains, Phase II (KMG-II): from individual species to whole genera.</title>
        <authorList>
            <person name="Goeker M."/>
        </authorList>
    </citation>
    <scope>NUCLEOTIDE SEQUENCE [LARGE SCALE GENOMIC DNA]</scope>
    <source>
        <strain evidence="6 7">DSM 24859</strain>
    </source>
</reference>
<protein>
    <submittedName>
        <fullName evidence="6">Outer membrane protein TolC</fullName>
    </submittedName>
</protein>
<keyword evidence="2" id="KW-1134">Transmembrane beta strand</keyword>
<dbReference type="RefSeq" id="WP_158267134.1">
    <property type="nucleotide sequence ID" value="NZ_PYAW01000006.1"/>
</dbReference>
<organism evidence="6 7">
    <name type="scientific">Chitinophaga niastensis</name>
    <dbReference type="NCBI Taxonomy" id="536980"/>
    <lineage>
        <taxon>Bacteria</taxon>
        <taxon>Pseudomonadati</taxon>
        <taxon>Bacteroidota</taxon>
        <taxon>Chitinophagia</taxon>
        <taxon>Chitinophagales</taxon>
        <taxon>Chitinophagaceae</taxon>
        <taxon>Chitinophaga</taxon>
    </lineage>
</organism>
<name>A0A2P8HDQ2_CHINA</name>
<dbReference type="GO" id="GO:0009279">
    <property type="term" value="C:cell outer membrane"/>
    <property type="evidence" value="ECO:0007669"/>
    <property type="project" value="UniProtKB-SubCell"/>
</dbReference>
<dbReference type="SUPFAM" id="SSF56954">
    <property type="entry name" value="Outer membrane efflux proteins (OEP)"/>
    <property type="match status" value="1"/>
</dbReference>
<dbReference type="OrthoDB" id="9811587at2"/>
<evidence type="ECO:0000256" key="1">
    <source>
        <dbReference type="ARBA" id="ARBA00004442"/>
    </source>
</evidence>
<dbReference type="PANTHER" id="PTHR30026">
    <property type="entry name" value="OUTER MEMBRANE PROTEIN TOLC"/>
    <property type="match status" value="1"/>
</dbReference>
<dbReference type="GO" id="GO:0015562">
    <property type="term" value="F:efflux transmembrane transporter activity"/>
    <property type="evidence" value="ECO:0007669"/>
    <property type="project" value="InterPro"/>
</dbReference>
<keyword evidence="4" id="KW-0472">Membrane</keyword>
<comment type="caution">
    <text evidence="6">The sequence shown here is derived from an EMBL/GenBank/DDBJ whole genome shotgun (WGS) entry which is preliminary data.</text>
</comment>
<dbReference type="Proteomes" id="UP000240971">
    <property type="component" value="Unassembled WGS sequence"/>
</dbReference>
<sequence length="443" mass="50440">MLFILICTVSTSKAQVVFTSLDACIRYAWQHNPDVAIARQQVAIQENNLQRAWYQILPQLNAYSTLEYNFTLQTQLLPGEIFNQPKGTLIPVQFGTRYNLAAIGEASMPLVSPGKWKEVNVARVKEQYAGMELQHQQQQMEQQLTVAYYQSLLAYKSYTIAQEQQSLADSLHAVVSRRYNQGLVSPVEQQEVKQLAINALITQQEQWSVWQQRLNDLRLILQVSPADSLVIQDTLSTTGLPVSREDWKAGNVAAIKVQQLNQAVNYAQWQQRRARNLPELSAYARYGKIAQRNSFDFTAKDATWFGLGVVGLRLDIPIFAPARQKSDVKEAQLQYEMSLVAGSQTALKEEIQWNNWYEQYIRCLQSLPHARESMALATDNYHKTLLQFDSGIIGVEKAIERYKDALQAQWQAQQILIQLYQTAILLKSETADHSLSLITNANQ</sequence>
<dbReference type="PANTHER" id="PTHR30026:SF20">
    <property type="entry name" value="OUTER MEMBRANE PROTEIN TOLC"/>
    <property type="match status" value="1"/>
</dbReference>
<keyword evidence="3" id="KW-0812">Transmembrane</keyword>